<dbReference type="EMBL" id="CM039436">
    <property type="protein sequence ID" value="KAI4314101.1"/>
    <property type="molecule type" value="Genomic_DNA"/>
</dbReference>
<protein>
    <submittedName>
        <fullName evidence="1">Uncharacterized protein</fullName>
    </submittedName>
</protein>
<gene>
    <name evidence="1" type="ORF">L6164_027038</name>
</gene>
<evidence type="ECO:0000313" key="1">
    <source>
        <dbReference type="EMBL" id="KAI4314101.1"/>
    </source>
</evidence>
<accession>A0ACB9LRY4</accession>
<proteinExistence type="predicted"/>
<sequence length="308" mass="35061">MEGMMKQMRVKFVGPEQESRDQKIPAQKTQPFKEKKPQNWFQRQFQRKTNQDYDSSEIEHAVAVAAATFAVNSQEVSEIPQKKKDREALWTSLTRTKSKRDSSKSPISQTSGAIRISSGNNIPITTPTDEKTITPAPSTKKTETFREHLKNTEDRKPETAATPAPKHPPPVEPGISRPPPPPPPPPPTKTKQTPTRPAAGETIADVWEREELDTIKERYEKVHETINTWENKKKTKAKRKLDKQEGELDRKRVKALQKFKEEIQYLDKITGGARKQAKDRQRTEELKAAEKANAIRKSGKVPATCYCF</sequence>
<comment type="caution">
    <text evidence="1">The sequence shown here is derived from an EMBL/GenBank/DDBJ whole genome shotgun (WGS) entry which is preliminary data.</text>
</comment>
<name>A0ACB9LRY4_BAUVA</name>
<dbReference type="Proteomes" id="UP000828941">
    <property type="component" value="Chromosome 11"/>
</dbReference>
<reference evidence="1 2" key="1">
    <citation type="journal article" date="2022" name="DNA Res.">
        <title>Chromosomal-level genome assembly of the orchid tree Bauhinia variegata (Leguminosae; Cercidoideae) supports the allotetraploid origin hypothesis of Bauhinia.</title>
        <authorList>
            <person name="Zhong Y."/>
            <person name="Chen Y."/>
            <person name="Zheng D."/>
            <person name="Pang J."/>
            <person name="Liu Y."/>
            <person name="Luo S."/>
            <person name="Meng S."/>
            <person name="Qian L."/>
            <person name="Wei D."/>
            <person name="Dai S."/>
            <person name="Zhou R."/>
        </authorList>
    </citation>
    <scope>NUCLEOTIDE SEQUENCE [LARGE SCALE GENOMIC DNA]</scope>
    <source>
        <strain evidence="1">BV-YZ2020</strain>
    </source>
</reference>
<evidence type="ECO:0000313" key="2">
    <source>
        <dbReference type="Proteomes" id="UP000828941"/>
    </source>
</evidence>
<organism evidence="1 2">
    <name type="scientific">Bauhinia variegata</name>
    <name type="common">Purple orchid tree</name>
    <name type="synonym">Phanera variegata</name>
    <dbReference type="NCBI Taxonomy" id="167791"/>
    <lineage>
        <taxon>Eukaryota</taxon>
        <taxon>Viridiplantae</taxon>
        <taxon>Streptophyta</taxon>
        <taxon>Embryophyta</taxon>
        <taxon>Tracheophyta</taxon>
        <taxon>Spermatophyta</taxon>
        <taxon>Magnoliopsida</taxon>
        <taxon>eudicotyledons</taxon>
        <taxon>Gunneridae</taxon>
        <taxon>Pentapetalae</taxon>
        <taxon>rosids</taxon>
        <taxon>fabids</taxon>
        <taxon>Fabales</taxon>
        <taxon>Fabaceae</taxon>
        <taxon>Cercidoideae</taxon>
        <taxon>Cercideae</taxon>
        <taxon>Bauhiniinae</taxon>
        <taxon>Bauhinia</taxon>
    </lineage>
</organism>
<keyword evidence="2" id="KW-1185">Reference proteome</keyword>